<dbReference type="Gene3D" id="3.30.420.480">
    <property type="entry name" value="Domain of unknown function (DUF4445)"/>
    <property type="match status" value="1"/>
</dbReference>
<reference evidence="3" key="1">
    <citation type="journal article" date="2020" name="mSystems">
        <title>Genome- and Community-Level Interaction Insights into Carbon Utilization and Element Cycling Functions of Hydrothermarchaeota in Hydrothermal Sediment.</title>
        <authorList>
            <person name="Zhou Z."/>
            <person name="Liu Y."/>
            <person name="Xu W."/>
            <person name="Pan J."/>
            <person name="Luo Z.H."/>
            <person name="Li M."/>
        </authorList>
    </citation>
    <scope>NUCLEOTIDE SEQUENCE [LARGE SCALE GENOMIC DNA]</scope>
    <source>
        <strain evidence="3">SpSt-488</strain>
    </source>
</reference>
<evidence type="ECO:0000313" key="3">
    <source>
        <dbReference type="EMBL" id="HGK28200.1"/>
    </source>
</evidence>
<gene>
    <name evidence="3" type="ORF">ENS41_04520</name>
</gene>
<dbReference type="PANTHER" id="PTHR42895">
    <property type="entry name" value="IRON-SULFUR CLUSTER-BINDING PROTEIN-RELATED"/>
    <property type="match status" value="1"/>
</dbReference>
<accession>A0A7C4GGH7</accession>
<dbReference type="EMBL" id="DSUT01000092">
    <property type="protein sequence ID" value="HGK28200.1"/>
    <property type="molecule type" value="Genomic_DNA"/>
</dbReference>
<dbReference type="InterPro" id="IPR042259">
    <property type="entry name" value="Raco-like_middle_sf"/>
</dbReference>
<organism evidence="3">
    <name type="scientific">candidate division WOR-3 bacterium</name>
    <dbReference type="NCBI Taxonomy" id="2052148"/>
    <lineage>
        <taxon>Bacteria</taxon>
        <taxon>Bacteria division WOR-3</taxon>
    </lineage>
</organism>
<feature type="domain" description="RACo-like middle region" evidence="2">
    <location>
        <begin position="12"/>
        <end position="151"/>
    </location>
</feature>
<dbReference type="InterPro" id="IPR041414">
    <property type="entry name" value="Raco-like_middle"/>
</dbReference>
<evidence type="ECO:0000259" key="1">
    <source>
        <dbReference type="Pfam" id="PF14574"/>
    </source>
</evidence>
<protein>
    <submittedName>
        <fullName evidence="3">DUF4445 domain-containing protein</fullName>
    </submittedName>
</protein>
<dbReference type="AlphaFoldDB" id="A0A7C4GGH7"/>
<dbReference type="InterPro" id="IPR027980">
    <property type="entry name" value="RACo_C"/>
</dbReference>
<dbReference type="InterPro" id="IPR052911">
    <property type="entry name" value="Corrinoid_activation_enz"/>
</dbReference>
<dbReference type="PANTHER" id="PTHR42895:SF1">
    <property type="entry name" value="IRON-SULFUR CLUSTER PROTEIN"/>
    <property type="match status" value="1"/>
</dbReference>
<dbReference type="Pfam" id="PF17651">
    <property type="entry name" value="Raco_middle"/>
    <property type="match status" value="1"/>
</dbReference>
<feature type="domain" description="RACo C-terminal" evidence="1">
    <location>
        <begin position="155"/>
        <end position="378"/>
    </location>
</feature>
<comment type="caution">
    <text evidence="3">The sequence shown here is derived from an EMBL/GenBank/DDBJ whole genome shotgun (WGS) entry which is preliminary data.</text>
</comment>
<sequence>MGAGVRARSRLVADVGTTTVSLALLDRAGRVVRRRELPNPQQCTGADVLSRIAAERAARSAGLVDVLRRVADEWGADPRQEVVAVANTVMAHFLLGKSPSGLGYHPYRSRLSRRRVLRAVRAGLRLVMPPLLGRFVGSDCCAAILASGIHRSRRLALLVDAGTNGEVALGDRNGILVCSTAAGPAFEGATLECGSLAGPGAVRSVSISDGRIQVHVGGRRQPESICGSGVLDAVAAGLKFGKIDRSGRVAGGRLQLAPRVWLSQADIREVQLAVGAVGAAVRLLLRSRGADTKDIRQVVVTGRFGAALNIESAVAVGLLPETTASVRQHGNLALRGAVMVAREPELMAEAEALAGKCREVMLSGRQDFESVFVEQMEFRRWR</sequence>
<proteinExistence type="predicted"/>
<name>A0A7C4GGH7_UNCW3</name>
<dbReference type="Pfam" id="PF14574">
    <property type="entry name" value="RACo_C_ter"/>
    <property type="match status" value="1"/>
</dbReference>
<evidence type="ECO:0000259" key="2">
    <source>
        <dbReference type="Pfam" id="PF17651"/>
    </source>
</evidence>